<dbReference type="InterPro" id="IPR043129">
    <property type="entry name" value="ATPase_NBD"/>
</dbReference>
<protein>
    <recommendedName>
        <fullName evidence="6">Phosphotransferase</fullName>
        <ecNumber evidence="6">2.7.1.-</ecNumber>
    </recommendedName>
</protein>
<keyword evidence="10" id="KW-1185">Reference proteome</keyword>
<dbReference type="GO" id="GO:0005524">
    <property type="term" value="F:ATP binding"/>
    <property type="evidence" value="ECO:0007669"/>
    <property type="project" value="UniProtKB-UniRule"/>
</dbReference>
<evidence type="ECO:0000256" key="2">
    <source>
        <dbReference type="ARBA" id="ARBA00022679"/>
    </source>
</evidence>
<dbReference type="EC" id="2.7.1.-" evidence="6"/>
<comment type="similarity">
    <text evidence="1 6">Belongs to the hexokinase family.</text>
</comment>
<dbReference type="Gene3D" id="3.30.420.40">
    <property type="match status" value="1"/>
</dbReference>
<dbReference type="KEGG" id="som:SOMG_03633"/>
<accession>A0AAE9WBQ6</accession>
<dbReference type="GO" id="GO:0004340">
    <property type="term" value="F:glucokinase activity"/>
    <property type="evidence" value="ECO:0007669"/>
    <property type="project" value="TreeGrafter"/>
</dbReference>
<evidence type="ECO:0000256" key="4">
    <source>
        <dbReference type="ARBA" id="ARBA00022777"/>
    </source>
</evidence>
<keyword evidence="2 6" id="KW-0808">Transferase</keyword>
<dbReference type="GO" id="GO:0005739">
    <property type="term" value="C:mitochondrion"/>
    <property type="evidence" value="ECO:0007669"/>
    <property type="project" value="TreeGrafter"/>
</dbReference>
<name>A0AAE9WBQ6_9SCHI</name>
<gene>
    <name evidence="9" type="primary">hxk2</name>
    <name evidence="9" type="ORF">SOMG_03633</name>
</gene>
<dbReference type="Pfam" id="PF00349">
    <property type="entry name" value="Hexokinase_1"/>
    <property type="match status" value="1"/>
</dbReference>
<dbReference type="InterPro" id="IPR001312">
    <property type="entry name" value="Hexokinase"/>
</dbReference>
<dbReference type="GO" id="GO:0006096">
    <property type="term" value="P:glycolytic process"/>
    <property type="evidence" value="ECO:0007669"/>
    <property type="project" value="UniProtKB-KW"/>
</dbReference>
<evidence type="ECO:0000256" key="6">
    <source>
        <dbReference type="RuleBase" id="RU362007"/>
    </source>
</evidence>
<dbReference type="Gene3D" id="3.40.367.20">
    <property type="match status" value="1"/>
</dbReference>
<keyword evidence="6" id="KW-0324">Glycolysis</keyword>
<dbReference type="InterPro" id="IPR022673">
    <property type="entry name" value="Hexokinase_C"/>
</dbReference>
<dbReference type="EMBL" id="CP115612">
    <property type="protein sequence ID" value="WBW73376.1"/>
    <property type="molecule type" value="Genomic_DNA"/>
</dbReference>
<dbReference type="GeneID" id="80877111"/>
<keyword evidence="4 6" id="KW-0418">Kinase</keyword>
<reference evidence="9 10" key="1">
    <citation type="journal article" date="2023" name="G3 (Bethesda)">
        <title>A high-quality reference genome for the fission yeast Schizosaccharomyces osmophilus.</title>
        <authorList>
            <person name="Jia G.S."/>
            <person name="Zhang W.C."/>
            <person name="Liang Y."/>
            <person name="Liu X.H."/>
            <person name="Rhind N."/>
            <person name="Pidoux A."/>
            <person name="Brysch-Herzberg M."/>
            <person name="Du L.L."/>
        </authorList>
    </citation>
    <scope>NUCLEOTIDE SEQUENCE [LARGE SCALE GENOMIC DNA]</scope>
    <source>
        <strain evidence="9 10">CBS 15793</strain>
    </source>
</reference>
<dbReference type="SUPFAM" id="SSF53067">
    <property type="entry name" value="Actin-like ATPase domain"/>
    <property type="match status" value="2"/>
</dbReference>
<dbReference type="GO" id="GO:0006006">
    <property type="term" value="P:glucose metabolic process"/>
    <property type="evidence" value="ECO:0007669"/>
    <property type="project" value="TreeGrafter"/>
</dbReference>
<dbReference type="InterPro" id="IPR022672">
    <property type="entry name" value="Hexokinase_N"/>
</dbReference>
<dbReference type="AlphaFoldDB" id="A0AAE9WBQ6"/>
<evidence type="ECO:0000259" key="8">
    <source>
        <dbReference type="Pfam" id="PF03727"/>
    </source>
</evidence>
<evidence type="ECO:0000313" key="10">
    <source>
        <dbReference type="Proteomes" id="UP001212411"/>
    </source>
</evidence>
<dbReference type="GO" id="GO:0001678">
    <property type="term" value="P:intracellular glucose homeostasis"/>
    <property type="evidence" value="ECO:0007669"/>
    <property type="project" value="InterPro"/>
</dbReference>
<evidence type="ECO:0000256" key="5">
    <source>
        <dbReference type="ARBA" id="ARBA00022840"/>
    </source>
</evidence>
<dbReference type="RefSeq" id="XP_056037619.1">
    <property type="nucleotide sequence ID" value="XM_056182422.1"/>
</dbReference>
<evidence type="ECO:0000259" key="7">
    <source>
        <dbReference type="Pfam" id="PF00349"/>
    </source>
</evidence>
<evidence type="ECO:0000313" key="9">
    <source>
        <dbReference type="EMBL" id="WBW73376.1"/>
    </source>
</evidence>
<feature type="domain" description="Hexokinase N-terminal" evidence="7">
    <location>
        <begin position="9"/>
        <end position="207"/>
    </location>
</feature>
<dbReference type="GO" id="GO:0005829">
    <property type="term" value="C:cytosol"/>
    <property type="evidence" value="ECO:0007669"/>
    <property type="project" value="TreeGrafter"/>
</dbReference>
<dbReference type="GO" id="GO:0008865">
    <property type="term" value="F:fructokinase activity"/>
    <property type="evidence" value="ECO:0007669"/>
    <property type="project" value="TreeGrafter"/>
</dbReference>
<evidence type="ECO:0000256" key="1">
    <source>
        <dbReference type="ARBA" id="ARBA00009225"/>
    </source>
</evidence>
<dbReference type="Pfam" id="PF03727">
    <property type="entry name" value="Hexokinase_2"/>
    <property type="match status" value="1"/>
</dbReference>
<sequence>MEANLEQAVKKLISDFECPTDALKHAMEDFDELRRKGLEKDDEMLAMAPAYISSVPTGEETGDFLALDLGGTNLRVCWVRLLGEGKYEMKQSKATLPREIVRNESAQPLVDFICDHIELFINENFPEKVGVPEKEFLPMGFTFSYPMSQRSIVDTTLIRWTKGFNIPEAIGLDFGSTLTQGMKDRKLPVVIEAVINDTVGTLVTRAYTSNAYNTIMGVIFGTGSNGAYIENSSDIPKLNDAGNKEKMLINIEWGASSFKSLPATRYDLLLDHDTPNPGRQMFEKRVSGMYLGELFRRALFHLIKVYNFNNGIIPPSVTDSWSLETSVLSRIVVNRSAENIKEVLRPYGIRFRDDSEALLIYDVAYCIGRRSARISSVPIASLYLTTGHAGKKADIGVDGSLVEHYPNFVGMLRDALKDVLGEDEKNISIGIAKDGSGIGAALCALQAVKEK</sequence>
<organism evidence="9 10">
    <name type="scientific">Schizosaccharomyces osmophilus</name>
    <dbReference type="NCBI Taxonomy" id="2545709"/>
    <lineage>
        <taxon>Eukaryota</taxon>
        <taxon>Fungi</taxon>
        <taxon>Dikarya</taxon>
        <taxon>Ascomycota</taxon>
        <taxon>Taphrinomycotina</taxon>
        <taxon>Schizosaccharomycetes</taxon>
        <taxon>Schizosaccharomycetales</taxon>
        <taxon>Schizosaccharomycetaceae</taxon>
        <taxon>Schizosaccharomyces</taxon>
    </lineage>
</organism>
<evidence type="ECO:0000256" key="3">
    <source>
        <dbReference type="ARBA" id="ARBA00022741"/>
    </source>
</evidence>
<dbReference type="PRINTS" id="PR00475">
    <property type="entry name" value="HEXOKINASE"/>
</dbReference>
<dbReference type="PANTHER" id="PTHR19443:SF30">
    <property type="entry name" value="GLUCOKINASE-1-RELATED"/>
    <property type="match status" value="1"/>
</dbReference>
<dbReference type="Proteomes" id="UP001212411">
    <property type="component" value="Chromosome 2"/>
</dbReference>
<proteinExistence type="inferred from homology"/>
<dbReference type="GO" id="GO:0005536">
    <property type="term" value="F:D-glucose binding"/>
    <property type="evidence" value="ECO:0007669"/>
    <property type="project" value="InterPro"/>
</dbReference>
<keyword evidence="3 6" id="KW-0547">Nucleotide-binding</keyword>
<keyword evidence="5 6" id="KW-0067">ATP-binding</keyword>
<feature type="domain" description="Hexokinase C-terminal" evidence="8">
    <location>
        <begin position="216"/>
        <end position="445"/>
    </location>
</feature>
<dbReference type="PROSITE" id="PS51748">
    <property type="entry name" value="HEXOKINASE_2"/>
    <property type="match status" value="1"/>
</dbReference>
<dbReference type="PANTHER" id="PTHR19443">
    <property type="entry name" value="HEXOKINASE"/>
    <property type="match status" value="1"/>
</dbReference>